<dbReference type="InterPro" id="IPR003613">
    <property type="entry name" value="Ubox_domain"/>
</dbReference>
<keyword evidence="6" id="KW-0833">Ubl conjugation pathway</keyword>
<dbReference type="SUPFAM" id="SSF57850">
    <property type="entry name" value="RING/U-box"/>
    <property type="match status" value="1"/>
</dbReference>
<dbReference type="CDD" id="cd16664">
    <property type="entry name" value="RING-Ubox_PUB"/>
    <property type="match status" value="1"/>
</dbReference>
<dbReference type="GO" id="GO:0061630">
    <property type="term" value="F:ubiquitin protein ligase activity"/>
    <property type="evidence" value="ECO:0007669"/>
    <property type="project" value="UniProtKB-EC"/>
</dbReference>
<dbReference type="GO" id="GO:0016567">
    <property type="term" value="P:protein ubiquitination"/>
    <property type="evidence" value="ECO:0007669"/>
    <property type="project" value="UniProtKB-UniPathway"/>
</dbReference>
<dbReference type="PANTHER" id="PTHR23315:SF240">
    <property type="entry name" value="U-BOX DOMAIN-CONTAINING PROTEIN 5"/>
    <property type="match status" value="1"/>
</dbReference>
<feature type="domain" description="U-box" evidence="7">
    <location>
        <begin position="267"/>
        <end position="341"/>
    </location>
</feature>
<dbReference type="PANTHER" id="PTHR23315">
    <property type="entry name" value="U BOX DOMAIN-CONTAINING"/>
    <property type="match status" value="1"/>
</dbReference>
<protein>
    <recommendedName>
        <fullName evidence="3">RING-type E3 ubiquitin transferase</fullName>
        <ecNumber evidence="3">2.3.2.27</ecNumber>
    </recommendedName>
</protein>
<evidence type="ECO:0000256" key="6">
    <source>
        <dbReference type="ARBA" id="ARBA00022786"/>
    </source>
</evidence>
<evidence type="ECO:0000256" key="4">
    <source>
        <dbReference type="ARBA" id="ARBA00022679"/>
    </source>
</evidence>
<dbReference type="UniPathway" id="UPA00143"/>
<evidence type="ECO:0000259" key="7">
    <source>
        <dbReference type="PROSITE" id="PS51698"/>
    </source>
</evidence>
<accession>A0A5B6ZAN0</accession>
<keyword evidence="5" id="KW-0677">Repeat</keyword>
<evidence type="ECO:0000256" key="3">
    <source>
        <dbReference type="ARBA" id="ARBA00012483"/>
    </source>
</evidence>
<dbReference type="EMBL" id="GHES01010808">
    <property type="protein sequence ID" value="MPA41367.1"/>
    <property type="molecule type" value="Transcribed_RNA"/>
</dbReference>
<sequence>MGTDLAEVAEVLPSPHAIKVHRLMCTELLKLVDRISKIFPEIEAARPRCSSGIQALCLLNSAIDKAKSLLQHCSESSKLYLAITGDVMLSRCEKSRNLLEQSLSQIQNMVPVMLAAEISRITVDLRCATFSLDSSEEEAGKVLRAFLQQYASATDAIEKSAIETIQFTALRLRITSQKALLIEKRSIKKLLDKVGDGEPPKKQILVCLLNLLNKYGQLIVRGQTDNACVQHEESFSSANSCDQSVEVEAHVKYGCAETQADMSSRLIPPEEFKCPISSRLMYDPVVIASGQTFERMWIQKWFDEGHDTCPKTKRKLAHFSLTPNISMKDLISKWCMAHGVTIPDPCMQSRVVQLFETSSTSIASLSSSMIDLHLPIDFSNVSLGSLDISYSSDSSRVKITDGSNLTSTQINDDSHKFESYANTREINVEILSKLDALPWDSQCKVVEDFKINLKNDDQARCSLSSENFVEPLTRFLKDAHDLHDIKAQRTGSQLLLALLNKCRSSIPYLHEDAYSLLASFLNSEITEEALAIVEVLSSHRFCGSKIAASGALTSILKIIDTQNREFQGPAIRILYNLSWNVDIRSLLVSSDFIPKLVPFFEDTALARYCITILENLCDIETARVSVAETDGCIASIAKLLEIDSHENQEHALTVLLSLCSQRVQYCQLVMDEGVIPSLVSISINGNDKGKASAMELLRLLRDIEYSDVQECSGSDLDFSKASGLESNHIKVKKSSSKASGFFGMKISIFSKSSSLAPKKKK</sequence>
<reference evidence="8" key="1">
    <citation type="submission" date="2019-08" db="EMBL/GenBank/DDBJ databases">
        <title>Reference gene set and small RNA set construction with multiple tissues from Davidia involucrata Baill.</title>
        <authorList>
            <person name="Yang H."/>
            <person name="Zhou C."/>
            <person name="Li G."/>
            <person name="Wang J."/>
            <person name="Gao P."/>
            <person name="Wang M."/>
            <person name="Wang R."/>
            <person name="Zhao Y."/>
        </authorList>
    </citation>
    <scope>NUCLEOTIDE SEQUENCE</scope>
    <source>
        <tissue evidence="8">Mixed with DoveR01_LX</tissue>
    </source>
</reference>
<dbReference type="EC" id="2.3.2.27" evidence="3"/>
<dbReference type="Gene3D" id="3.30.40.10">
    <property type="entry name" value="Zinc/RING finger domain, C3HC4 (zinc finger)"/>
    <property type="match status" value="1"/>
</dbReference>
<dbReference type="InterPro" id="IPR011989">
    <property type="entry name" value="ARM-like"/>
</dbReference>
<evidence type="ECO:0000313" key="8">
    <source>
        <dbReference type="EMBL" id="MPA41367.1"/>
    </source>
</evidence>
<dbReference type="SMART" id="SM00504">
    <property type="entry name" value="Ubox"/>
    <property type="match status" value="1"/>
</dbReference>
<dbReference type="InterPro" id="IPR045210">
    <property type="entry name" value="RING-Ubox_PUB"/>
</dbReference>
<dbReference type="PROSITE" id="PS51698">
    <property type="entry name" value="U_BOX"/>
    <property type="match status" value="1"/>
</dbReference>
<evidence type="ECO:0000256" key="5">
    <source>
        <dbReference type="ARBA" id="ARBA00022737"/>
    </source>
</evidence>
<keyword evidence="4" id="KW-0808">Transferase</keyword>
<dbReference type="InterPro" id="IPR013083">
    <property type="entry name" value="Znf_RING/FYVE/PHD"/>
</dbReference>
<dbReference type="FunFam" id="3.30.40.10:FF:000114">
    <property type="entry name" value="RING-type E3 ubiquitin transferase"/>
    <property type="match status" value="1"/>
</dbReference>
<dbReference type="Pfam" id="PF04564">
    <property type="entry name" value="U-box"/>
    <property type="match status" value="1"/>
</dbReference>
<organism evidence="8">
    <name type="scientific">Davidia involucrata</name>
    <name type="common">Dove tree</name>
    <dbReference type="NCBI Taxonomy" id="16924"/>
    <lineage>
        <taxon>Eukaryota</taxon>
        <taxon>Viridiplantae</taxon>
        <taxon>Streptophyta</taxon>
        <taxon>Embryophyta</taxon>
        <taxon>Tracheophyta</taxon>
        <taxon>Spermatophyta</taxon>
        <taxon>Magnoliopsida</taxon>
        <taxon>eudicotyledons</taxon>
        <taxon>Gunneridae</taxon>
        <taxon>Pentapetalae</taxon>
        <taxon>asterids</taxon>
        <taxon>Cornales</taxon>
        <taxon>Nyssaceae</taxon>
        <taxon>Davidia</taxon>
    </lineage>
</organism>
<dbReference type="Pfam" id="PF25598">
    <property type="entry name" value="ARM_PUB"/>
    <property type="match status" value="1"/>
</dbReference>
<dbReference type="SUPFAM" id="SSF48371">
    <property type="entry name" value="ARM repeat"/>
    <property type="match status" value="1"/>
</dbReference>
<evidence type="ECO:0000256" key="2">
    <source>
        <dbReference type="ARBA" id="ARBA00004906"/>
    </source>
</evidence>
<dbReference type="Gene3D" id="1.25.10.10">
    <property type="entry name" value="Leucine-rich Repeat Variant"/>
    <property type="match status" value="1"/>
</dbReference>
<dbReference type="AlphaFoldDB" id="A0A5B6ZAN0"/>
<evidence type="ECO:0000256" key="1">
    <source>
        <dbReference type="ARBA" id="ARBA00000900"/>
    </source>
</evidence>
<gene>
    <name evidence="8" type="ORF">Din_010808</name>
</gene>
<comment type="pathway">
    <text evidence="2">Protein modification; protein ubiquitination.</text>
</comment>
<dbReference type="InterPro" id="IPR058678">
    <property type="entry name" value="ARM_PUB"/>
</dbReference>
<comment type="catalytic activity">
    <reaction evidence="1">
        <text>S-ubiquitinyl-[E2 ubiquitin-conjugating enzyme]-L-cysteine + [acceptor protein]-L-lysine = [E2 ubiquitin-conjugating enzyme]-L-cysteine + N(6)-ubiquitinyl-[acceptor protein]-L-lysine.</text>
        <dbReference type="EC" id="2.3.2.27"/>
    </reaction>
</comment>
<dbReference type="InterPro" id="IPR016024">
    <property type="entry name" value="ARM-type_fold"/>
</dbReference>
<proteinExistence type="predicted"/>
<name>A0A5B6ZAN0_DAVIN</name>